<comment type="caution">
    <text evidence="1">The sequence shown here is derived from an EMBL/GenBank/DDBJ whole genome shotgun (WGS) entry which is preliminary data.</text>
</comment>
<evidence type="ECO:0000313" key="2">
    <source>
        <dbReference type="Proteomes" id="UP000789901"/>
    </source>
</evidence>
<sequence length="365" mass="41490">MQEDLTKEAIEKNIRTLKTQLNGSSLPIADELSAALDGIESKLSWEMPLASGVLYSQSKEIEELGADENRKVPTPSFVAELCNKFIENISDDDITDVSIEELSHDNCMKESDEVLQEVTSRILEILETVWETHAFSKRFITSQSEGTYVTDVIVPIIRAALKNLPIKKSIFVSTAERQSIASKDRKGEYGKRPDVMLIAKYKNKPHELIYAECSRPVCTDTKKNDDWAKLCNKCCKINSDQFGILGVQVAAQILHLSVLTRDEDQIHRLHHLCSVEIPIHLTENSQKLIDFVDTLLLLRNITIVSLSQLFNSALRKKNEKDDNIKLQKPTVITRYLDDDSDKWEITTNSKKFRSCPKSKDNYEAF</sequence>
<accession>A0ABM8W187</accession>
<dbReference type="Proteomes" id="UP000789901">
    <property type="component" value="Unassembled WGS sequence"/>
</dbReference>
<dbReference type="EMBL" id="CAJVQB010000628">
    <property type="protein sequence ID" value="CAG8498893.1"/>
    <property type="molecule type" value="Genomic_DNA"/>
</dbReference>
<protein>
    <submittedName>
        <fullName evidence="1">14089_t:CDS:1</fullName>
    </submittedName>
</protein>
<keyword evidence="2" id="KW-1185">Reference proteome</keyword>
<organism evidence="1 2">
    <name type="scientific">Gigaspora margarita</name>
    <dbReference type="NCBI Taxonomy" id="4874"/>
    <lineage>
        <taxon>Eukaryota</taxon>
        <taxon>Fungi</taxon>
        <taxon>Fungi incertae sedis</taxon>
        <taxon>Mucoromycota</taxon>
        <taxon>Glomeromycotina</taxon>
        <taxon>Glomeromycetes</taxon>
        <taxon>Diversisporales</taxon>
        <taxon>Gigasporaceae</taxon>
        <taxon>Gigaspora</taxon>
    </lineage>
</organism>
<reference evidence="1 2" key="1">
    <citation type="submission" date="2021-06" db="EMBL/GenBank/DDBJ databases">
        <authorList>
            <person name="Kallberg Y."/>
            <person name="Tangrot J."/>
            <person name="Rosling A."/>
        </authorList>
    </citation>
    <scope>NUCLEOTIDE SEQUENCE [LARGE SCALE GENOMIC DNA]</scope>
    <source>
        <strain evidence="1 2">120-4 pot B 10/14</strain>
    </source>
</reference>
<gene>
    <name evidence="1" type="ORF">GMARGA_LOCUS2099</name>
</gene>
<evidence type="ECO:0000313" key="1">
    <source>
        <dbReference type="EMBL" id="CAG8498893.1"/>
    </source>
</evidence>
<proteinExistence type="predicted"/>
<name>A0ABM8W187_GIGMA</name>